<keyword evidence="3" id="KW-1185">Reference proteome</keyword>
<comment type="caution">
    <text evidence="2">The sequence shown here is derived from an EMBL/GenBank/DDBJ whole genome shotgun (WGS) entry which is preliminary data.</text>
</comment>
<evidence type="ECO:0000313" key="3">
    <source>
        <dbReference type="Proteomes" id="UP001549164"/>
    </source>
</evidence>
<keyword evidence="1" id="KW-0472">Membrane</keyword>
<feature type="transmembrane region" description="Helical" evidence="1">
    <location>
        <begin position="49"/>
        <end position="70"/>
    </location>
</feature>
<feature type="transmembrane region" description="Helical" evidence="1">
    <location>
        <begin position="77"/>
        <end position="96"/>
    </location>
</feature>
<dbReference type="RefSeq" id="WP_354433160.1">
    <property type="nucleotide sequence ID" value="NZ_JBEPLY010000002.1"/>
</dbReference>
<proteinExistence type="predicted"/>
<accession>A0ABV2I7T3</accession>
<keyword evidence="1" id="KW-0812">Transmembrane</keyword>
<feature type="transmembrane region" description="Helical" evidence="1">
    <location>
        <begin position="116"/>
        <end position="138"/>
    </location>
</feature>
<keyword evidence="1" id="KW-1133">Transmembrane helix</keyword>
<sequence length="144" mass="15730">MCGDMLPLRKRLLRDRKVLLACLMACCGFIIALGHDVFANPDRPIIDHVFHGVLAAIGGFLAGYLFSGLLGRTGWRGWIVSFLGAWGCSAIGGFIAGTLRLPGIGSFFGFLTGAMWFVNIYTGILWISVFVLMQFAAISIRRRS</sequence>
<dbReference type="Proteomes" id="UP001549164">
    <property type="component" value="Unassembled WGS sequence"/>
</dbReference>
<gene>
    <name evidence="2" type="ORF">ABID12_000756</name>
</gene>
<reference evidence="2 3" key="1">
    <citation type="submission" date="2024-06" db="EMBL/GenBank/DDBJ databases">
        <title>Genomic Encyclopedia of Type Strains, Phase IV (KMG-IV): sequencing the most valuable type-strain genomes for metagenomic binning, comparative biology and taxonomic classification.</title>
        <authorList>
            <person name="Goeker M."/>
        </authorList>
    </citation>
    <scope>NUCLEOTIDE SEQUENCE [LARGE SCALE GENOMIC DNA]</scope>
    <source>
        <strain evidence="2 3">DSM 28102</strain>
    </source>
</reference>
<name>A0ABV2I7T3_9HYPH</name>
<evidence type="ECO:0000256" key="1">
    <source>
        <dbReference type="SAM" id="Phobius"/>
    </source>
</evidence>
<organism evidence="2 3">
    <name type="scientific">Martelella mangrovi</name>
    <dbReference type="NCBI Taxonomy" id="1397477"/>
    <lineage>
        <taxon>Bacteria</taxon>
        <taxon>Pseudomonadati</taxon>
        <taxon>Pseudomonadota</taxon>
        <taxon>Alphaproteobacteria</taxon>
        <taxon>Hyphomicrobiales</taxon>
        <taxon>Aurantimonadaceae</taxon>
        <taxon>Martelella</taxon>
    </lineage>
</organism>
<protein>
    <submittedName>
        <fullName evidence="2">Uncharacterized protein</fullName>
    </submittedName>
</protein>
<dbReference type="EMBL" id="JBEPLY010000002">
    <property type="protein sequence ID" value="MET3598829.1"/>
    <property type="molecule type" value="Genomic_DNA"/>
</dbReference>
<evidence type="ECO:0000313" key="2">
    <source>
        <dbReference type="EMBL" id="MET3598829.1"/>
    </source>
</evidence>